<evidence type="ECO:0000313" key="12">
    <source>
        <dbReference type="EMBL" id="BCK01013.1"/>
    </source>
</evidence>
<evidence type="ECO:0000256" key="10">
    <source>
        <dbReference type="PIRSR" id="PIRSR000077-4"/>
    </source>
</evidence>
<dbReference type="EMBL" id="AP023368">
    <property type="protein sequence ID" value="BCK01013.1"/>
    <property type="molecule type" value="Genomic_DNA"/>
</dbReference>
<dbReference type="InterPro" id="IPR005746">
    <property type="entry name" value="Thioredoxin"/>
</dbReference>
<dbReference type="RefSeq" id="WP_185256627.1">
    <property type="nucleotide sequence ID" value="NZ_AP023368.1"/>
</dbReference>
<dbReference type="SUPFAM" id="SSF52833">
    <property type="entry name" value="Thioredoxin-like"/>
    <property type="match status" value="1"/>
</dbReference>
<evidence type="ECO:0000256" key="3">
    <source>
        <dbReference type="ARBA" id="ARBA00022448"/>
    </source>
</evidence>
<dbReference type="Gene3D" id="3.40.30.10">
    <property type="entry name" value="Glutaredoxin"/>
    <property type="match status" value="1"/>
</dbReference>
<evidence type="ECO:0000256" key="7">
    <source>
        <dbReference type="NCBIfam" id="TIGR01068"/>
    </source>
</evidence>
<evidence type="ECO:0000256" key="4">
    <source>
        <dbReference type="ARBA" id="ARBA00022982"/>
    </source>
</evidence>
<keyword evidence="6 10" id="KW-0676">Redox-active center</keyword>
<feature type="site" description="Contributes to redox potential value" evidence="9">
    <location>
        <position position="32"/>
    </location>
</feature>
<dbReference type="PIRSF" id="PIRSF000077">
    <property type="entry name" value="Thioredoxin"/>
    <property type="match status" value="1"/>
</dbReference>
<dbReference type="PANTHER" id="PTHR45663">
    <property type="entry name" value="GEO12009P1"/>
    <property type="match status" value="1"/>
</dbReference>
<comment type="similarity">
    <text evidence="1 8">Belongs to the thioredoxin family.</text>
</comment>
<evidence type="ECO:0000313" key="13">
    <source>
        <dbReference type="Proteomes" id="UP000515703"/>
    </source>
</evidence>
<dbReference type="Pfam" id="PF00085">
    <property type="entry name" value="Thioredoxin"/>
    <property type="match status" value="1"/>
</dbReference>
<feature type="site" description="Deprotonates C-terminal active site Cys" evidence="9">
    <location>
        <position position="25"/>
    </location>
</feature>
<feature type="domain" description="Thioredoxin" evidence="11">
    <location>
        <begin position="1"/>
        <end position="103"/>
    </location>
</feature>
<gene>
    <name evidence="12" type="ORF">bsdcttw_40530</name>
</gene>
<proteinExistence type="inferred from homology"/>
<evidence type="ECO:0000259" key="11">
    <source>
        <dbReference type="PROSITE" id="PS51352"/>
    </source>
</evidence>
<feature type="active site" description="Nucleophile" evidence="9">
    <location>
        <position position="34"/>
    </location>
</feature>
<dbReference type="InterPro" id="IPR017937">
    <property type="entry name" value="Thioredoxin_CS"/>
</dbReference>
<evidence type="ECO:0000256" key="5">
    <source>
        <dbReference type="ARBA" id="ARBA00023157"/>
    </source>
</evidence>
<feature type="site" description="Contributes to redox potential value" evidence="9">
    <location>
        <position position="33"/>
    </location>
</feature>
<reference evidence="12 13" key="1">
    <citation type="submission" date="2020-08" db="EMBL/GenBank/DDBJ databases">
        <title>Draft genome sequencing of an Anaerocolumna strain isolated from anoxic soil subjected to BSD treatment.</title>
        <authorList>
            <person name="Uek A."/>
            <person name="Tonouchi A."/>
        </authorList>
    </citation>
    <scope>NUCLEOTIDE SEQUENCE [LARGE SCALE GENOMIC DNA]</scope>
    <source>
        <strain evidence="12 13">CTTW</strain>
    </source>
</reference>
<protein>
    <recommendedName>
        <fullName evidence="2 7">Thioredoxin</fullName>
    </recommendedName>
</protein>
<dbReference type="NCBIfam" id="TIGR01068">
    <property type="entry name" value="thioredoxin"/>
    <property type="match status" value="1"/>
</dbReference>
<evidence type="ECO:0000256" key="1">
    <source>
        <dbReference type="ARBA" id="ARBA00008987"/>
    </source>
</evidence>
<dbReference type="GO" id="GO:0005829">
    <property type="term" value="C:cytosol"/>
    <property type="evidence" value="ECO:0007669"/>
    <property type="project" value="TreeGrafter"/>
</dbReference>
<dbReference type="GO" id="GO:0015035">
    <property type="term" value="F:protein-disulfide reductase activity"/>
    <property type="evidence" value="ECO:0007669"/>
    <property type="project" value="UniProtKB-UniRule"/>
</dbReference>
<feature type="disulfide bond" description="Redox-active" evidence="10">
    <location>
        <begin position="31"/>
        <end position="34"/>
    </location>
</feature>
<evidence type="ECO:0000256" key="6">
    <source>
        <dbReference type="ARBA" id="ARBA00023284"/>
    </source>
</evidence>
<dbReference type="PROSITE" id="PS00194">
    <property type="entry name" value="THIOREDOXIN_1"/>
    <property type="match status" value="1"/>
</dbReference>
<keyword evidence="13" id="KW-1185">Reference proteome</keyword>
<dbReference type="InterPro" id="IPR013766">
    <property type="entry name" value="Thioredoxin_domain"/>
</dbReference>
<dbReference type="PRINTS" id="PR00421">
    <property type="entry name" value="THIOREDOXIN"/>
</dbReference>
<dbReference type="KEGG" id="acht:bsdcttw_40530"/>
<accession>A0A7I8DRW4</accession>
<reference evidence="12 13" key="2">
    <citation type="submission" date="2020-08" db="EMBL/GenBank/DDBJ databases">
        <authorList>
            <person name="Ueki A."/>
            <person name="Tonouchi A."/>
        </authorList>
    </citation>
    <scope>NUCLEOTIDE SEQUENCE [LARGE SCALE GENOMIC DNA]</scope>
    <source>
        <strain evidence="12 13">CTTW</strain>
    </source>
</reference>
<dbReference type="GO" id="GO:0045454">
    <property type="term" value="P:cell redox homeostasis"/>
    <property type="evidence" value="ECO:0007669"/>
    <property type="project" value="TreeGrafter"/>
</dbReference>
<evidence type="ECO:0000256" key="9">
    <source>
        <dbReference type="PIRSR" id="PIRSR000077-1"/>
    </source>
</evidence>
<keyword evidence="5 10" id="KW-1015">Disulfide bond</keyword>
<evidence type="ECO:0000256" key="8">
    <source>
        <dbReference type="PIRNR" id="PIRNR000077"/>
    </source>
</evidence>
<keyword evidence="4" id="KW-0249">Electron transport</keyword>
<dbReference type="AlphaFoldDB" id="A0A7I8DRW4"/>
<dbReference type="PANTHER" id="PTHR45663:SF11">
    <property type="entry name" value="GEO12009P1"/>
    <property type="match status" value="1"/>
</dbReference>
<dbReference type="CDD" id="cd02947">
    <property type="entry name" value="TRX_family"/>
    <property type="match status" value="1"/>
</dbReference>
<feature type="active site" description="Nucleophile" evidence="9">
    <location>
        <position position="31"/>
    </location>
</feature>
<evidence type="ECO:0000256" key="2">
    <source>
        <dbReference type="ARBA" id="ARBA00020570"/>
    </source>
</evidence>
<sequence length="103" mass="11410">MSVLKITKDNFNQEVIESDKPVLLDFWASWCGPCKMVGPIVEQVAEETVDSVKVGKVNVDEEPELAQQFRVMSIPTLVVLKDGKVVQSSVGVRPKQEILAMIP</sequence>
<keyword evidence="3" id="KW-0813">Transport</keyword>
<name>A0A7I8DRW4_9FIRM</name>
<dbReference type="FunFam" id="3.40.30.10:FF:000001">
    <property type="entry name" value="Thioredoxin"/>
    <property type="match status" value="1"/>
</dbReference>
<dbReference type="PROSITE" id="PS51352">
    <property type="entry name" value="THIOREDOXIN_2"/>
    <property type="match status" value="1"/>
</dbReference>
<dbReference type="InterPro" id="IPR036249">
    <property type="entry name" value="Thioredoxin-like_sf"/>
</dbReference>
<organism evidence="12 13">
    <name type="scientific">Anaerocolumna chitinilytica</name>
    <dbReference type="NCBI Taxonomy" id="1727145"/>
    <lineage>
        <taxon>Bacteria</taxon>
        <taxon>Bacillati</taxon>
        <taxon>Bacillota</taxon>
        <taxon>Clostridia</taxon>
        <taxon>Lachnospirales</taxon>
        <taxon>Lachnospiraceae</taxon>
        <taxon>Anaerocolumna</taxon>
    </lineage>
</organism>
<dbReference type="Proteomes" id="UP000515703">
    <property type="component" value="Chromosome"/>
</dbReference>